<sequence>MSRSVEFGDLLYLPSKLVSKEFDNLENNYCSVHFDKDDIIEQIKSNLKLYHQIRNDTDKIVNVICKASTIDVDNPECTERCNYLYYRIGDIFFDKLINVDLFSKVSDELRTLMDSISSRFKCKCNFTFTNVNKDDFNDMKEAYFYYKDYEKNKALLQHYNYVCDDGYNTYIKRAFQKYDKVYEACKNENSKTHCNKLKNKDSIYLGEKLPEMTCRIIENSSQYQALNSPGFHLEHSQETLANASTPKSVIFISFFFTLLGIIFLLLYKFTPFSSWIHSHLLYRRKMNFNMNNLKMPKFKEQFDDNEQNNLNMKRFNVSYHGL</sequence>
<accession>A0A1D3JD85</accession>
<feature type="transmembrane region" description="Helical" evidence="1">
    <location>
        <begin position="249"/>
        <end position="267"/>
    </location>
</feature>
<gene>
    <name evidence="2" type="primary">PocGH01_00140800</name>
    <name evidence="2" type="ORF">POCGH01_00140800</name>
</gene>
<dbReference type="VEuPathDB" id="PlasmoDB:POWCR01_000197700"/>
<keyword evidence="1" id="KW-0472">Membrane</keyword>
<name>A0A1D3JD85_PLAOA</name>
<dbReference type="OrthoDB" id="381419at2759"/>
<proteinExistence type="predicted"/>
<protein>
    <submittedName>
        <fullName evidence="2">PIR protein</fullName>
    </submittedName>
</protein>
<dbReference type="EMBL" id="FLRI01000180">
    <property type="protein sequence ID" value="SBT83691.1"/>
    <property type="molecule type" value="Genomic_DNA"/>
</dbReference>
<dbReference type="InterPro" id="IPR008780">
    <property type="entry name" value="Plasmodium_Vir"/>
</dbReference>
<reference evidence="2 3" key="1">
    <citation type="submission" date="2016-06" db="EMBL/GenBank/DDBJ databases">
        <authorList>
            <consortium name="Pathogen Informatics"/>
        </authorList>
    </citation>
    <scope>NUCLEOTIDE SEQUENCE [LARGE SCALE GENOMIC DNA]</scope>
    <source>
        <strain evidence="2">PocGH01</strain>
    </source>
</reference>
<evidence type="ECO:0000313" key="3">
    <source>
        <dbReference type="Proteomes" id="UP000242942"/>
    </source>
</evidence>
<keyword evidence="3" id="KW-1185">Reference proteome</keyword>
<evidence type="ECO:0000313" key="2">
    <source>
        <dbReference type="EMBL" id="SBT83691.1"/>
    </source>
</evidence>
<dbReference type="Proteomes" id="UP000242942">
    <property type="component" value="Unassembled WGS sequence"/>
</dbReference>
<organism evidence="2 3">
    <name type="scientific">Plasmodium ovale</name>
    <name type="common">malaria parasite P. ovale</name>
    <dbReference type="NCBI Taxonomy" id="36330"/>
    <lineage>
        <taxon>Eukaryota</taxon>
        <taxon>Sar</taxon>
        <taxon>Alveolata</taxon>
        <taxon>Apicomplexa</taxon>
        <taxon>Aconoidasida</taxon>
        <taxon>Haemosporida</taxon>
        <taxon>Plasmodiidae</taxon>
        <taxon>Plasmodium</taxon>
        <taxon>Plasmodium (Plasmodium)</taxon>
    </lineage>
</organism>
<dbReference type="Pfam" id="PF05795">
    <property type="entry name" value="Plasmodium_Vir"/>
    <property type="match status" value="1"/>
</dbReference>
<evidence type="ECO:0000256" key="1">
    <source>
        <dbReference type="SAM" id="Phobius"/>
    </source>
</evidence>
<keyword evidence="1" id="KW-0812">Transmembrane</keyword>
<dbReference type="AlphaFoldDB" id="A0A1D3JD85"/>
<keyword evidence="1" id="KW-1133">Transmembrane helix</keyword>
<dbReference type="VEuPathDB" id="PlasmoDB:PocGH01_00140800"/>